<evidence type="ECO:0000313" key="1">
    <source>
        <dbReference type="EMBL" id="SFU43007.1"/>
    </source>
</evidence>
<evidence type="ECO:0008006" key="3">
    <source>
        <dbReference type="Google" id="ProtNLM"/>
    </source>
</evidence>
<evidence type="ECO:0000313" key="2">
    <source>
        <dbReference type="Proteomes" id="UP000199138"/>
    </source>
</evidence>
<accession>A0A1I7G3H8</accession>
<dbReference type="Proteomes" id="UP000199138">
    <property type="component" value="Unassembled WGS sequence"/>
</dbReference>
<organism evidence="1 2">
    <name type="scientific">Pustulibacterium marinum</name>
    <dbReference type="NCBI Taxonomy" id="1224947"/>
    <lineage>
        <taxon>Bacteria</taxon>
        <taxon>Pseudomonadati</taxon>
        <taxon>Bacteroidota</taxon>
        <taxon>Flavobacteriia</taxon>
        <taxon>Flavobacteriales</taxon>
        <taxon>Flavobacteriaceae</taxon>
        <taxon>Pustulibacterium</taxon>
    </lineage>
</organism>
<dbReference type="AlphaFoldDB" id="A0A1I7G3H8"/>
<dbReference type="STRING" id="1224947.SAMN05216480_103131"/>
<proteinExistence type="predicted"/>
<dbReference type="RefSeq" id="WP_245766543.1">
    <property type="nucleotide sequence ID" value="NZ_FPBK01000003.1"/>
</dbReference>
<reference evidence="2" key="1">
    <citation type="submission" date="2016-10" db="EMBL/GenBank/DDBJ databases">
        <authorList>
            <person name="Varghese N."/>
            <person name="Submissions S."/>
        </authorList>
    </citation>
    <scope>NUCLEOTIDE SEQUENCE [LARGE SCALE GENOMIC DNA]</scope>
    <source>
        <strain evidence="2">CGMCC 1.12333</strain>
    </source>
</reference>
<name>A0A1I7G3H8_9FLAO</name>
<protein>
    <recommendedName>
        <fullName evidence="3">Adenosylhomocysteine nucleosidase</fullName>
    </recommendedName>
</protein>
<sequence>MKVTILSPMEIEKEKTLMALQNIKELKHSYEVITCGIGREAIAKTMMALPESDVTVLMGFAAVVGQAEVLPAELQLGMPVEVTASLLYGYEGQLFENGSIKVFNAKTNLPCLLSLTSDKFVKTTDITIGTLVNMEDYSFVNLKRPQDFIIRIVSDFLPHQKPIDFFKEIEVIDFTKAIEAIEKL</sequence>
<gene>
    <name evidence="1" type="ORF">SAMN05216480_103131</name>
</gene>
<dbReference type="EMBL" id="FPBK01000003">
    <property type="protein sequence ID" value="SFU43007.1"/>
    <property type="molecule type" value="Genomic_DNA"/>
</dbReference>
<keyword evidence="2" id="KW-1185">Reference proteome</keyword>